<feature type="domain" description="Large ribosomal subunit protein uL2 C-terminal" evidence="7">
    <location>
        <begin position="122"/>
        <end position="250"/>
    </location>
</feature>
<dbReference type="InterPro" id="IPR012340">
    <property type="entry name" value="NA-bd_OB-fold"/>
</dbReference>
<comment type="subunit">
    <text evidence="5">Part of the 50S ribosomal subunit. Forms a bridge to the 30S subunit in the 70S ribosome.</text>
</comment>
<evidence type="ECO:0000256" key="1">
    <source>
        <dbReference type="ARBA" id="ARBA00005636"/>
    </source>
</evidence>
<dbReference type="SUPFAM" id="SSF50249">
    <property type="entry name" value="Nucleic acid-binding proteins"/>
    <property type="match status" value="1"/>
</dbReference>
<dbReference type="InterPro" id="IPR002171">
    <property type="entry name" value="Ribosomal_uL2"/>
</dbReference>
<protein>
    <recommendedName>
        <fullName evidence="4 5">Large ribosomal subunit protein uL2</fullName>
    </recommendedName>
</protein>
<keyword evidence="2 5" id="KW-0689">Ribosomal protein</keyword>
<evidence type="ECO:0000259" key="8">
    <source>
        <dbReference type="SMART" id="SM01383"/>
    </source>
</evidence>
<gene>
    <name evidence="5" type="primary">rplB</name>
    <name evidence="9" type="ORF">A2870_00905</name>
</gene>
<dbReference type="SMART" id="SM01383">
    <property type="entry name" value="Ribosomal_L2"/>
    <property type="match status" value="1"/>
</dbReference>
<comment type="caution">
    <text evidence="9">The sequence shown here is derived from an EMBL/GenBank/DDBJ whole genome shotgun (WGS) entry which is preliminary data.</text>
</comment>
<dbReference type="FunFam" id="2.30.30.30:FF:000001">
    <property type="entry name" value="50S ribosomal protein L2"/>
    <property type="match status" value="1"/>
</dbReference>
<dbReference type="Pfam" id="PF03947">
    <property type="entry name" value="Ribosomal_L2_C"/>
    <property type="match status" value="1"/>
</dbReference>
<comment type="similarity">
    <text evidence="1 5">Belongs to the universal ribosomal protein uL2 family.</text>
</comment>
<dbReference type="Proteomes" id="UP000179102">
    <property type="component" value="Unassembled WGS sequence"/>
</dbReference>
<sequence length="273" mass="29727">MAVRQIRPETPGQRFKSFLVFGDITKTKPEKSLINRLNKTAGRSGGRITTRGKGGGHKRNYRQVDFRRDKHVPSTVAAIEYDPNRSANVALLHYTDGEKRYILAPVGLKVGQKIMSGESAEIKPGNALPLSKMPVGTVVHNVELTPGSGAKLIRSAGAGAIIAAREGKYIHIKLPSKETRKIHGNCFATVGQIGNVDWKNLMIGKAGRSRHMGKRPKVRGVAMDPGSHPHGGGEGRSGTGMHPKTPWGKPAMGKKTRNRNKPSSRFILSRRNK</sequence>
<keyword evidence="5" id="KW-0694">RNA-binding</keyword>
<dbReference type="InterPro" id="IPR022669">
    <property type="entry name" value="Ribosomal_uL2_C"/>
</dbReference>
<dbReference type="InterPro" id="IPR014726">
    <property type="entry name" value="Ribosomal_uL2_dom3"/>
</dbReference>
<dbReference type="InterPro" id="IPR014722">
    <property type="entry name" value="Rib_uL2_dom2"/>
</dbReference>
<feature type="compositionally biased region" description="Basic residues" evidence="6">
    <location>
        <begin position="252"/>
        <end position="273"/>
    </location>
</feature>
<dbReference type="InterPro" id="IPR005880">
    <property type="entry name" value="Ribosomal_uL2_bac/org-type"/>
</dbReference>
<evidence type="ECO:0000313" key="9">
    <source>
        <dbReference type="EMBL" id="OGD86416.1"/>
    </source>
</evidence>
<evidence type="ECO:0000256" key="3">
    <source>
        <dbReference type="ARBA" id="ARBA00023274"/>
    </source>
</evidence>
<dbReference type="PANTHER" id="PTHR13691">
    <property type="entry name" value="RIBOSOMAL PROTEIN L2"/>
    <property type="match status" value="1"/>
</dbReference>
<dbReference type="SUPFAM" id="SSF50104">
    <property type="entry name" value="Translation proteins SH3-like domain"/>
    <property type="match status" value="1"/>
</dbReference>
<evidence type="ECO:0000259" key="7">
    <source>
        <dbReference type="SMART" id="SM01382"/>
    </source>
</evidence>
<reference evidence="9 10" key="1">
    <citation type="journal article" date="2016" name="Nat. Commun.">
        <title>Thousands of microbial genomes shed light on interconnected biogeochemical processes in an aquifer system.</title>
        <authorList>
            <person name="Anantharaman K."/>
            <person name="Brown C.T."/>
            <person name="Hug L.A."/>
            <person name="Sharon I."/>
            <person name="Castelle C.J."/>
            <person name="Probst A.J."/>
            <person name="Thomas B.C."/>
            <person name="Singh A."/>
            <person name="Wilkins M.J."/>
            <person name="Karaoz U."/>
            <person name="Brodie E.L."/>
            <person name="Williams K.H."/>
            <person name="Hubbard S.S."/>
            <person name="Banfield J.F."/>
        </authorList>
    </citation>
    <scope>NUCLEOTIDE SEQUENCE [LARGE SCALE GENOMIC DNA]</scope>
</reference>
<dbReference type="STRING" id="1797711.A2870_00905"/>
<dbReference type="AlphaFoldDB" id="A0A1F5G3G9"/>
<dbReference type="GO" id="GO:0003735">
    <property type="term" value="F:structural constituent of ribosome"/>
    <property type="evidence" value="ECO:0007669"/>
    <property type="project" value="InterPro"/>
</dbReference>
<feature type="compositionally biased region" description="Gly residues" evidence="6">
    <location>
        <begin position="229"/>
        <end position="238"/>
    </location>
</feature>
<accession>A0A1F5G3G9</accession>
<comment type="function">
    <text evidence="5">One of the primary rRNA binding proteins. Required for association of the 30S and 50S subunits to form the 70S ribosome, for tRNA binding and peptide bond formation. It has been suggested to have peptidyltransferase activity; this is somewhat controversial. Makes several contacts with the 16S rRNA in the 70S ribosome.</text>
</comment>
<dbReference type="InterPro" id="IPR022666">
    <property type="entry name" value="Ribosomal_uL2_RNA-bd_dom"/>
</dbReference>
<evidence type="ECO:0000313" key="10">
    <source>
        <dbReference type="Proteomes" id="UP000179102"/>
    </source>
</evidence>
<evidence type="ECO:0000256" key="4">
    <source>
        <dbReference type="ARBA" id="ARBA00035242"/>
    </source>
</evidence>
<dbReference type="GO" id="GO:0002181">
    <property type="term" value="P:cytoplasmic translation"/>
    <property type="evidence" value="ECO:0007669"/>
    <property type="project" value="TreeGrafter"/>
</dbReference>
<dbReference type="EMBL" id="MFAZ01000043">
    <property type="protein sequence ID" value="OGD86416.1"/>
    <property type="molecule type" value="Genomic_DNA"/>
</dbReference>
<proteinExistence type="inferred from homology"/>
<organism evidence="9 10">
    <name type="scientific">Candidatus Curtissbacteria bacterium RIFCSPHIGHO2_01_FULL_41_11</name>
    <dbReference type="NCBI Taxonomy" id="1797711"/>
    <lineage>
        <taxon>Bacteria</taxon>
        <taxon>Candidatus Curtissiibacteriota</taxon>
    </lineage>
</organism>
<name>A0A1F5G3G9_9BACT</name>
<dbReference type="InterPro" id="IPR008991">
    <property type="entry name" value="Translation_prot_SH3-like_sf"/>
</dbReference>
<keyword evidence="5" id="KW-0699">rRNA-binding</keyword>
<dbReference type="NCBIfam" id="TIGR01171">
    <property type="entry name" value="rplB_bact"/>
    <property type="match status" value="1"/>
</dbReference>
<dbReference type="HAMAP" id="MF_01320_B">
    <property type="entry name" value="Ribosomal_uL2_B"/>
    <property type="match status" value="1"/>
</dbReference>
<feature type="domain" description="Large ribosomal subunit protein uL2 RNA-binding" evidence="8">
    <location>
        <begin position="42"/>
        <end position="116"/>
    </location>
</feature>
<evidence type="ECO:0000256" key="5">
    <source>
        <dbReference type="HAMAP-Rule" id="MF_01320"/>
    </source>
</evidence>
<dbReference type="PIRSF" id="PIRSF002158">
    <property type="entry name" value="Ribosomal_L2"/>
    <property type="match status" value="1"/>
</dbReference>
<dbReference type="Gene3D" id="4.10.950.10">
    <property type="entry name" value="Ribosomal protein L2, domain 3"/>
    <property type="match status" value="1"/>
</dbReference>
<dbReference type="Gene3D" id="2.40.50.140">
    <property type="entry name" value="Nucleic acid-binding proteins"/>
    <property type="match status" value="1"/>
</dbReference>
<evidence type="ECO:0000256" key="6">
    <source>
        <dbReference type="SAM" id="MobiDB-lite"/>
    </source>
</evidence>
<dbReference type="GO" id="GO:0016740">
    <property type="term" value="F:transferase activity"/>
    <property type="evidence" value="ECO:0007669"/>
    <property type="project" value="InterPro"/>
</dbReference>
<feature type="compositionally biased region" description="Basic residues" evidence="6">
    <location>
        <begin position="207"/>
        <end position="218"/>
    </location>
</feature>
<dbReference type="Pfam" id="PF00181">
    <property type="entry name" value="Ribosomal_L2_N"/>
    <property type="match status" value="1"/>
</dbReference>
<dbReference type="GO" id="GO:0019843">
    <property type="term" value="F:rRNA binding"/>
    <property type="evidence" value="ECO:0007669"/>
    <property type="project" value="UniProtKB-UniRule"/>
</dbReference>
<evidence type="ECO:0000256" key="2">
    <source>
        <dbReference type="ARBA" id="ARBA00022980"/>
    </source>
</evidence>
<dbReference type="PANTHER" id="PTHR13691:SF5">
    <property type="entry name" value="LARGE RIBOSOMAL SUBUNIT PROTEIN UL2M"/>
    <property type="match status" value="1"/>
</dbReference>
<keyword evidence="3 5" id="KW-0687">Ribonucleoprotein</keyword>
<dbReference type="GO" id="GO:0015934">
    <property type="term" value="C:large ribosomal subunit"/>
    <property type="evidence" value="ECO:0007669"/>
    <property type="project" value="InterPro"/>
</dbReference>
<dbReference type="Gene3D" id="2.30.30.30">
    <property type="match status" value="1"/>
</dbReference>
<dbReference type="FunFam" id="4.10.950.10:FF:000001">
    <property type="entry name" value="50S ribosomal protein L2"/>
    <property type="match status" value="1"/>
</dbReference>
<dbReference type="SMART" id="SM01382">
    <property type="entry name" value="Ribosomal_L2_C"/>
    <property type="match status" value="1"/>
</dbReference>
<feature type="region of interest" description="Disordered" evidence="6">
    <location>
        <begin position="207"/>
        <end position="273"/>
    </location>
</feature>